<comment type="caution">
    <text evidence="2">The sequence shown here is derived from an EMBL/GenBank/DDBJ whole genome shotgun (WGS) entry which is preliminary data.</text>
</comment>
<accession>A0A2T2WXL7</accession>
<dbReference type="EMBL" id="PXYT01000030">
    <property type="protein sequence ID" value="PSR26997.1"/>
    <property type="molecule type" value="Genomic_DNA"/>
</dbReference>
<evidence type="ECO:0000313" key="2">
    <source>
        <dbReference type="EMBL" id="PSR26997.1"/>
    </source>
</evidence>
<name>A0A2T2WXL7_9FIRM</name>
<evidence type="ECO:0000256" key="1">
    <source>
        <dbReference type="SAM" id="MobiDB-lite"/>
    </source>
</evidence>
<reference evidence="2 3" key="1">
    <citation type="journal article" date="2014" name="BMC Genomics">
        <title>Comparison of environmental and isolate Sulfobacillus genomes reveals diverse carbon, sulfur, nitrogen, and hydrogen metabolisms.</title>
        <authorList>
            <person name="Justice N.B."/>
            <person name="Norman A."/>
            <person name="Brown C.T."/>
            <person name="Singh A."/>
            <person name="Thomas B.C."/>
            <person name="Banfield J.F."/>
        </authorList>
    </citation>
    <scope>NUCLEOTIDE SEQUENCE [LARGE SCALE GENOMIC DNA]</scope>
    <source>
        <strain evidence="2">AMDSBA1</strain>
    </source>
</reference>
<proteinExistence type="predicted"/>
<dbReference type="Proteomes" id="UP000242699">
    <property type="component" value="Unassembled WGS sequence"/>
</dbReference>
<evidence type="ECO:0000313" key="3">
    <source>
        <dbReference type="Proteomes" id="UP000242699"/>
    </source>
</evidence>
<gene>
    <name evidence="2" type="ORF">C7B43_12575</name>
</gene>
<organism evidence="2 3">
    <name type="scientific">Sulfobacillus benefaciens</name>
    <dbReference type="NCBI Taxonomy" id="453960"/>
    <lineage>
        <taxon>Bacteria</taxon>
        <taxon>Bacillati</taxon>
        <taxon>Bacillota</taxon>
        <taxon>Clostridia</taxon>
        <taxon>Eubacteriales</taxon>
        <taxon>Clostridiales Family XVII. Incertae Sedis</taxon>
        <taxon>Sulfobacillus</taxon>
    </lineage>
</organism>
<dbReference type="AlphaFoldDB" id="A0A2T2WXL7"/>
<protein>
    <submittedName>
        <fullName evidence="2">Transposase</fullName>
    </submittedName>
</protein>
<feature type="region of interest" description="Disordered" evidence="1">
    <location>
        <begin position="1"/>
        <end position="27"/>
    </location>
</feature>
<sequence length="87" mass="10110">MELTEQAVKELQDTHNATLVPREHPLSPSMVRRSVREARQRAADSPEDLPLTEENAQLKRLVIDRDMEIMVLKDARRKMQSDAARWC</sequence>